<dbReference type="AlphaFoldDB" id="A0A5B7H4S0"/>
<evidence type="ECO:0000313" key="3">
    <source>
        <dbReference type="Proteomes" id="UP000324222"/>
    </source>
</evidence>
<protein>
    <submittedName>
        <fullName evidence="2">Uncharacterized protein</fullName>
    </submittedName>
</protein>
<accession>A0A5B7H4S0</accession>
<keyword evidence="1" id="KW-0812">Transmembrane</keyword>
<evidence type="ECO:0000256" key="1">
    <source>
        <dbReference type="SAM" id="Phobius"/>
    </source>
</evidence>
<evidence type="ECO:0000313" key="2">
    <source>
        <dbReference type="EMBL" id="MPC63854.1"/>
    </source>
</evidence>
<keyword evidence="1" id="KW-1133">Transmembrane helix</keyword>
<dbReference type="Proteomes" id="UP000324222">
    <property type="component" value="Unassembled WGS sequence"/>
</dbReference>
<name>A0A5B7H4S0_PORTR</name>
<feature type="transmembrane region" description="Helical" evidence="1">
    <location>
        <begin position="43"/>
        <end position="63"/>
    </location>
</feature>
<reference evidence="2 3" key="1">
    <citation type="submission" date="2019-05" db="EMBL/GenBank/DDBJ databases">
        <title>Another draft genome of Portunus trituberculatus and its Hox gene families provides insights of decapod evolution.</title>
        <authorList>
            <person name="Jeong J.-H."/>
            <person name="Song I."/>
            <person name="Kim S."/>
            <person name="Choi T."/>
            <person name="Kim D."/>
            <person name="Ryu S."/>
            <person name="Kim W."/>
        </authorList>
    </citation>
    <scope>NUCLEOTIDE SEQUENCE [LARGE SCALE GENOMIC DNA]</scope>
    <source>
        <tissue evidence="2">Muscle</tissue>
    </source>
</reference>
<sequence>MFTQPGKLASLGCERERCGAAAEEGREDEGIWEQSHVEEEEEMVVVVLVMVIAVVVVVASVFLTSRTLVGRGREAEGERWEVKDFQKAL</sequence>
<proteinExistence type="predicted"/>
<dbReference type="EMBL" id="VSRR010021347">
    <property type="protein sequence ID" value="MPC63854.1"/>
    <property type="molecule type" value="Genomic_DNA"/>
</dbReference>
<comment type="caution">
    <text evidence="2">The sequence shown here is derived from an EMBL/GenBank/DDBJ whole genome shotgun (WGS) entry which is preliminary data.</text>
</comment>
<keyword evidence="1" id="KW-0472">Membrane</keyword>
<organism evidence="2 3">
    <name type="scientific">Portunus trituberculatus</name>
    <name type="common">Swimming crab</name>
    <name type="synonym">Neptunus trituberculatus</name>
    <dbReference type="NCBI Taxonomy" id="210409"/>
    <lineage>
        <taxon>Eukaryota</taxon>
        <taxon>Metazoa</taxon>
        <taxon>Ecdysozoa</taxon>
        <taxon>Arthropoda</taxon>
        <taxon>Crustacea</taxon>
        <taxon>Multicrustacea</taxon>
        <taxon>Malacostraca</taxon>
        <taxon>Eumalacostraca</taxon>
        <taxon>Eucarida</taxon>
        <taxon>Decapoda</taxon>
        <taxon>Pleocyemata</taxon>
        <taxon>Brachyura</taxon>
        <taxon>Eubrachyura</taxon>
        <taxon>Portunoidea</taxon>
        <taxon>Portunidae</taxon>
        <taxon>Portuninae</taxon>
        <taxon>Portunus</taxon>
    </lineage>
</organism>
<gene>
    <name evidence="2" type="ORF">E2C01_057961</name>
</gene>
<keyword evidence="3" id="KW-1185">Reference proteome</keyword>